<evidence type="ECO:0000313" key="5">
    <source>
        <dbReference type="Proteomes" id="UP000309676"/>
    </source>
</evidence>
<keyword evidence="2" id="KW-0446">Lipid-binding</keyword>
<proteinExistence type="predicted"/>
<dbReference type="AlphaFoldDB" id="A0A5R9FZD7"/>
<protein>
    <submittedName>
        <fullName evidence="4">DegV family protein</fullName>
    </submittedName>
</protein>
<dbReference type="Pfam" id="PF02645">
    <property type="entry name" value="DegV"/>
    <property type="match status" value="1"/>
</dbReference>
<dbReference type="OrthoDB" id="9780660at2"/>
<accession>A0A5R9FZD7</accession>
<dbReference type="PROSITE" id="PS51482">
    <property type="entry name" value="DEGV"/>
    <property type="match status" value="1"/>
</dbReference>
<dbReference type="InterPro" id="IPR043168">
    <property type="entry name" value="DegV_C"/>
</dbReference>
<dbReference type="GO" id="GO:0008289">
    <property type="term" value="F:lipid binding"/>
    <property type="evidence" value="ECO:0007669"/>
    <property type="project" value="UniProtKB-KW"/>
</dbReference>
<dbReference type="RefSeq" id="WP_138197139.1">
    <property type="nucleotide sequence ID" value="NZ_VCIW01000021.1"/>
</dbReference>
<keyword evidence="3" id="KW-1133">Transmembrane helix</keyword>
<evidence type="ECO:0000256" key="2">
    <source>
        <dbReference type="ARBA" id="ARBA00023121"/>
    </source>
</evidence>
<feature type="transmembrane region" description="Helical" evidence="3">
    <location>
        <begin position="258"/>
        <end position="281"/>
    </location>
</feature>
<comment type="caution">
    <text evidence="4">The sequence shown here is derived from an EMBL/GenBank/DDBJ whole genome shotgun (WGS) entry which is preliminary data.</text>
</comment>
<dbReference type="PANTHER" id="PTHR33434:SF3">
    <property type="entry name" value="DEGV DOMAIN-CONTAINING PROTEIN YITS"/>
    <property type="match status" value="1"/>
</dbReference>
<dbReference type="EMBL" id="VCIW01000021">
    <property type="protein sequence ID" value="TLS49422.1"/>
    <property type="molecule type" value="Genomic_DNA"/>
</dbReference>
<dbReference type="Gene3D" id="3.30.1180.10">
    <property type="match status" value="1"/>
</dbReference>
<dbReference type="InterPro" id="IPR003797">
    <property type="entry name" value="DegV"/>
</dbReference>
<keyword evidence="5" id="KW-1185">Reference proteome</keyword>
<organism evidence="4 5">
    <name type="scientific">Paenibacillus antri</name>
    <dbReference type="NCBI Taxonomy" id="2582848"/>
    <lineage>
        <taxon>Bacteria</taxon>
        <taxon>Bacillati</taxon>
        <taxon>Bacillota</taxon>
        <taxon>Bacilli</taxon>
        <taxon>Bacillales</taxon>
        <taxon>Paenibacillaceae</taxon>
        <taxon>Paenibacillus</taxon>
    </lineage>
</organism>
<evidence type="ECO:0000313" key="4">
    <source>
        <dbReference type="EMBL" id="TLS49422.1"/>
    </source>
</evidence>
<gene>
    <name evidence="4" type="ORF">FE782_25225</name>
</gene>
<sequence>MALKIVTDSAADLPQDFIASHGIEVVPLMVYHGEREYEDGVSLLPAELFAGMREGQTYKTSQPLYGRFEACFRRLAENGDEGIYIAFSSELSGTHQTSLLVRQSVLDDHPGLALDIVDSRCASLGLGLVVRHAAELAAGGASRAEVLQAVEAQARRMEHIFTVDNLEYLVRGGRVSPVAAFIGGLLNIKPILHVDGGKLVPLEKVRGRKKVFARILDLMEERGTNVKDQLIGISHGDDLEAAEEMRSMIAERFGCERFFIGMIGSSIGAHAGPGTIAVFFANDRR</sequence>
<dbReference type="Gene3D" id="3.40.50.10170">
    <property type="match status" value="1"/>
</dbReference>
<dbReference type="InterPro" id="IPR050270">
    <property type="entry name" value="DegV_domain_contain"/>
</dbReference>
<name>A0A5R9FZD7_9BACL</name>
<evidence type="ECO:0000256" key="1">
    <source>
        <dbReference type="ARBA" id="ARBA00003238"/>
    </source>
</evidence>
<dbReference type="PANTHER" id="PTHR33434">
    <property type="entry name" value="DEGV DOMAIN-CONTAINING PROTEIN DR_1986-RELATED"/>
    <property type="match status" value="1"/>
</dbReference>
<keyword evidence="3" id="KW-0472">Membrane</keyword>
<dbReference type="SUPFAM" id="SSF82549">
    <property type="entry name" value="DAK1/DegV-like"/>
    <property type="match status" value="1"/>
</dbReference>
<dbReference type="Proteomes" id="UP000309676">
    <property type="component" value="Unassembled WGS sequence"/>
</dbReference>
<evidence type="ECO:0000256" key="3">
    <source>
        <dbReference type="SAM" id="Phobius"/>
    </source>
</evidence>
<dbReference type="NCBIfam" id="TIGR00762">
    <property type="entry name" value="DegV"/>
    <property type="match status" value="1"/>
</dbReference>
<keyword evidence="3" id="KW-0812">Transmembrane</keyword>
<comment type="function">
    <text evidence="1">May bind long-chain fatty acids, such as palmitate, and may play a role in lipid transport or fatty acid metabolism.</text>
</comment>
<reference evidence="4 5" key="1">
    <citation type="submission" date="2019-05" db="EMBL/GenBank/DDBJ databases">
        <authorList>
            <person name="Narsing Rao M.P."/>
            <person name="Li W.J."/>
        </authorList>
    </citation>
    <scope>NUCLEOTIDE SEQUENCE [LARGE SCALE GENOMIC DNA]</scope>
    <source>
        <strain evidence="4 5">SYSU_K30003</strain>
    </source>
</reference>